<dbReference type="InterPro" id="IPR025962">
    <property type="entry name" value="SdpI/YhfL"/>
</dbReference>
<evidence type="ECO:0000256" key="1">
    <source>
        <dbReference type="SAM" id="Phobius"/>
    </source>
</evidence>
<name>A0ABY6TBE9_9CORY</name>
<keyword evidence="1" id="KW-0812">Transmembrane</keyword>
<keyword evidence="1" id="KW-1133">Transmembrane helix</keyword>
<dbReference type="Pfam" id="PF13630">
    <property type="entry name" value="SdpI"/>
    <property type="match status" value="1"/>
</dbReference>
<feature type="transmembrane region" description="Helical" evidence="1">
    <location>
        <begin position="6"/>
        <end position="23"/>
    </location>
</feature>
<evidence type="ECO:0000313" key="3">
    <source>
        <dbReference type="Proteomes" id="UP000280707"/>
    </source>
</evidence>
<feature type="transmembrane region" description="Helical" evidence="1">
    <location>
        <begin position="63"/>
        <end position="87"/>
    </location>
</feature>
<feature type="transmembrane region" description="Helical" evidence="1">
    <location>
        <begin position="93"/>
        <end position="112"/>
    </location>
</feature>
<proteinExistence type="predicted"/>
<sequence length="121" mass="13543">MLVSTVFIIIVFNVLSLLCFFISKESPKGSFKSWDYSRMPGIMTSNTLSSREAWKAAHRSTSFYFMLLAVYFALGSVVNLVVLWARVDVNSEVVFTVTIMLGIGMFLGLVIMGDRVASRIK</sequence>
<keyword evidence="3" id="KW-1185">Reference proteome</keyword>
<keyword evidence="1" id="KW-0472">Membrane</keyword>
<accession>A0ABY6TBE9</accession>
<protein>
    <submittedName>
        <fullName evidence="2">Predicted integral membrane protein</fullName>
    </submittedName>
</protein>
<evidence type="ECO:0000313" key="2">
    <source>
        <dbReference type="EMBL" id="VEH72189.1"/>
    </source>
</evidence>
<dbReference type="EMBL" id="LR134408">
    <property type="protein sequence ID" value="VEH72189.1"/>
    <property type="molecule type" value="Genomic_DNA"/>
</dbReference>
<gene>
    <name evidence="2" type="ORF">NCTC934_00453</name>
</gene>
<organism evidence="2 3">
    <name type="scientific">Corynebacterium segmentosum</name>
    <dbReference type="NCBI Taxonomy" id="43990"/>
    <lineage>
        <taxon>Bacteria</taxon>
        <taxon>Bacillati</taxon>
        <taxon>Actinomycetota</taxon>
        <taxon>Actinomycetes</taxon>
        <taxon>Mycobacteriales</taxon>
        <taxon>Corynebacteriaceae</taxon>
        <taxon>Corynebacterium</taxon>
    </lineage>
</organism>
<dbReference type="Proteomes" id="UP000280707">
    <property type="component" value="Chromosome"/>
</dbReference>
<dbReference type="RefSeq" id="WP_126318322.1">
    <property type="nucleotide sequence ID" value="NZ_LR134408.1"/>
</dbReference>
<reference evidence="2 3" key="1">
    <citation type="submission" date="2018-12" db="EMBL/GenBank/DDBJ databases">
        <authorList>
            <consortium name="Pathogen Informatics"/>
        </authorList>
    </citation>
    <scope>NUCLEOTIDE SEQUENCE [LARGE SCALE GENOMIC DNA]</scope>
    <source>
        <strain evidence="2 3">NCTC934</strain>
    </source>
</reference>